<dbReference type="STRING" id="585531.HMPREF0063_11659"/>
<comment type="caution">
    <text evidence="10">The sequence shown here is derived from an EMBL/GenBank/DDBJ whole genome shotgun (WGS) entry which is preliminary data.</text>
</comment>
<evidence type="ECO:0000256" key="5">
    <source>
        <dbReference type="ARBA" id="ARBA00023136"/>
    </source>
</evidence>
<dbReference type="AlphaFoldDB" id="E2SCA0"/>
<name>E2SCA0_9ACTN</name>
<dbReference type="GO" id="GO:0015744">
    <property type="term" value="P:succinate transport"/>
    <property type="evidence" value="ECO:0007669"/>
    <property type="project" value="TreeGrafter"/>
</dbReference>
<feature type="transmembrane region" description="Helical" evidence="7">
    <location>
        <begin position="197"/>
        <end position="218"/>
    </location>
</feature>
<comment type="subcellular location">
    <subcellularLocation>
        <location evidence="1">Cell membrane</location>
        <topology evidence="1">Multi-pass membrane protein</topology>
    </subcellularLocation>
</comment>
<organism evidence="10 11">
    <name type="scientific">Aeromicrobium marinum DSM 15272</name>
    <dbReference type="NCBI Taxonomy" id="585531"/>
    <lineage>
        <taxon>Bacteria</taxon>
        <taxon>Bacillati</taxon>
        <taxon>Actinomycetota</taxon>
        <taxon>Actinomycetes</taxon>
        <taxon>Propionibacteriales</taxon>
        <taxon>Nocardioidaceae</taxon>
        <taxon>Aeromicrobium</taxon>
    </lineage>
</organism>
<dbReference type="EMBL" id="ACLF03000005">
    <property type="protein sequence ID" value="EFQ83386.1"/>
    <property type="molecule type" value="Genomic_DNA"/>
</dbReference>
<dbReference type="PANTHER" id="PTHR34390:SF2">
    <property type="entry name" value="SUCCINATE TRANSPORTER SUBUNIT YJJP-RELATED"/>
    <property type="match status" value="1"/>
</dbReference>
<feature type="domain" description="Threonine/serine exporter-like N-terminal" evidence="8">
    <location>
        <begin position="12"/>
        <end position="253"/>
    </location>
</feature>
<keyword evidence="2" id="KW-1003">Cell membrane</keyword>
<feature type="transmembrane region" description="Helical" evidence="7">
    <location>
        <begin position="143"/>
        <end position="159"/>
    </location>
</feature>
<comment type="similarity">
    <text evidence="6">Belongs to the ThrE exporter (TC 2.A.79) family.</text>
</comment>
<gene>
    <name evidence="10" type="ORF">HMPREF0063_11659</name>
</gene>
<sequence length="433" mass="44840">MNDVREIRKTLDLALRVGEMLLSNGAGAADVTATASSIAHHYGLRHAVIDVTFTTLTITYQQSFDDTAYSLTRHVTQRETDFDDLTRVDHLVGDVLDDRVDLDEARSQMMRISSTGHSTPRWAITVSSGVTGAGIALLLGGDWLVMVIAAVAAMGIEVLQRRLARLRLPFFYAQVAGGLFASSLAVGVAATDVPVNPSLVISTSIVTLLAGLGFIGAIQDALTGFPLTAGARILEVMLSTTGIIVGVSGGLTVGELLGVDIAVNPGAAALSEIPLMVAGAAVAASAFAFSAYSPRRALLPIAVVGGAAAAIFLVLLESGLGRAQPAAIAAIFIGLVSYTLAGRLRVPPLVIVVATIVPLLPGLSIYRALSLLAAEDFTGIIAMITAVAVALSLAAGAILGEYIAQPLRAEARKLAPRLSGPRLVGPLRARTKR</sequence>
<evidence type="ECO:0000256" key="1">
    <source>
        <dbReference type="ARBA" id="ARBA00004651"/>
    </source>
</evidence>
<dbReference type="Proteomes" id="UP000003111">
    <property type="component" value="Unassembled WGS sequence"/>
</dbReference>
<dbReference type="InterPro" id="IPR010619">
    <property type="entry name" value="ThrE-like_N"/>
</dbReference>
<dbReference type="GO" id="GO:0022857">
    <property type="term" value="F:transmembrane transporter activity"/>
    <property type="evidence" value="ECO:0007669"/>
    <property type="project" value="InterPro"/>
</dbReference>
<evidence type="ECO:0000259" key="8">
    <source>
        <dbReference type="Pfam" id="PF06738"/>
    </source>
</evidence>
<feature type="transmembrane region" description="Helical" evidence="7">
    <location>
        <begin position="297"/>
        <end position="316"/>
    </location>
</feature>
<dbReference type="PANTHER" id="PTHR34390">
    <property type="entry name" value="UPF0442 PROTEIN YJJB-RELATED"/>
    <property type="match status" value="1"/>
</dbReference>
<dbReference type="InterPro" id="IPR050539">
    <property type="entry name" value="ThrE_Dicarb/AminoAcid_Exp"/>
</dbReference>
<evidence type="ECO:0000256" key="4">
    <source>
        <dbReference type="ARBA" id="ARBA00022989"/>
    </source>
</evidence>
<evidence type="ECO:0008006" key="12">
    <source>
        <dbReference type="Google" id="ProtNLM"/>
    </source>
</evidence>
<dbReference type="Pfam" id="PF06738">
    <property type="entry name" value="ThrE"/>
    <property type="match status" value="1"/>
</dbReference>
<evidence type="ECO:0000256" key="6">
    <source>
        <dbReference type="ARBA" id="ARBA00034125"/>
    </source>
</evidence>
<keyword evidence="4 7" id="KW-1133">Transmembrane helix</keyword>
<dbReference type="eggNOG" id="COG3610">
    <property type="taxonomic scope" value="Bacteria"/>
</dbReference>
<feature type="transmembrane region" description="Helical" evidence="7">
    <location>
        <begin position="171"/>
        <end position="191"/>
    </location>
</feature>
<accession>E2SCA0</accession>
<evidence type="ECO:0000313" key="11">
    <source>
        <dbReference type="Proteomes" id="UP000003111"/>
    </source>
</evidence>
<dbReference type="GO" id="GO:0005886">
    <property type="term" value="C:plasma membrane"/>
    <property type="evidence" value="ECO:0007669"/>
    <property type="project" value="UniProtKB-SubCell"/>
</dbReference>
<dbReference type="HOGENOM" id="CLU_023738_2_2_11"/>
<dbReference type="RefSeq" id="WP_007079001.1">
    <property type="nucleotide sequence ID" value="NZ_CM001024.1"/>
</dbReference>
<keyword evidence="5 7" id="KW-0472">Membrane</keyword>
<dbReference type="InterPro" id="IPR024528">
    <property type="entry name" value="ThrE_2"/>
</dbReference>
<evidence type="ECO:0000256" key="7">
    <source>
        <dbReference type="SAM" id="Phobius"/>
    </source>
</evidence>
<dbReference type="eggNOG" id="COG2966">
    <property type="taxonomic scope" value="Bacteria"/>
</dbReference>
<feature type="transmembrane region" description="Helical" evidence="7">
    <location>
        <begin position="348"/>
        <end position="368"/>
    </location>
</feature>
<protein>
    <recommendedName>
        <fullName evidence="12">Threonine/serine exporter-like N-terminal domain-containing protein</fullName>
    </recommendedName>
</protein>
<keyword evidence="11" id="KW-1185">Reference proteome</keyword>
<evidence type="ECO:0000256" key="2">
    <source>
        <dbReference type="ARBA" id="ARBA00022475"/>
    </source>
</evidence>
<feature type="transmembrane region" description="Helical" evidence="7">
    <location>
        <begin position="230"/>
        <end position="253"/>
    </location>
</feature>
<feature type="transmembrane region" description="Helical" evidence="7">
    <location>
        <begin position="273"/>
        <end position="292"/>
    </location>
</feature>
<proteinExistence type="inferred from homology"/>
<evidence type="ECO:0000313" key="10">
    <source>
        <dbReference type="EMBL" id="EFQ83386.1"/>
    </source>
</evidence>
<dbReference type="Pfam" id="PF12821">
    <property type="entry name" value="ThrE_2"/>
    <property type="match status" value="1"/>
</dbReference>
<feature type="transmembrane region" description="Helical" evidence="7">
    <location>
        <begin position="322"/>
        <end position="341"/>
    </location>
</feature>
<feature type="domain" description="Threonine/Serine exporter ThrE" evidence="9">
    <location>
        <begin position="278"/>
        <end position="401"/>
    </location>
</feature>
<evidence type="ECO:0000256" key="3">
    <source>
        <dbReference type="ARBA" id="ARBA00022692"/>
    </source>
</evidence>
<reference evidence="10" key="1">
    <citation type="submission" date="2010-08" db="EMBL/GenBank/DDBJ databases">
        <authorList>
            <person name="Muzny D."/>
            <person name="Qin X."/>
            <person name="Buhay C."/>
            <person name="Dugan-Rocha S."/>
            <person name="Ding Y."/>
            <person name="Chen G."/>
            <person name="Hawes A."/>
            <person name="Holder M."/>
            <person name="Jhangiani S."/>
            <person name="Johnson A."/>
            <person name="Khan Z."/>
            <person name="Li Z."/>
            <person name="Liu W."/>
            <person name="Liu X."/>
            <person name="Perez L."/>
            <person name="Shen H."/>
            <person name="Wang Q."/>
            <person name="Watt J."/>
            <person name="Xi L."/>
            <person name="Xin Y."/>
            <person name="Zhou J."/>
            <person name="Deng J."/>
            <person name="Jiang H."/>
            <person name="Liu Y."/>
            <person name="Qu J."/>
            <person name="Song X.-Z."/>
            <person name="Zhang L."/>
            <person name="Villasana D."/>
            <person name="Johnson A."/>
            <person name="Liu J."/>
            <person name="Liyanage D."/>
            <person name="Lorensuhewa L."/>
            <person name="Robinson T."/>
            <person name="Song A."/>
            <person name="Song B.-B."/>
            <person name="Dinh H."/>
            <person name="Thornton R."/>
            <person name="Coyle M."/>
            <person name="Francisco L."/>
            <person name="Jackson L."/>
            <person name="Javaid M."/>
            <person name="Korchina V."/>
            <person name="Kovar C."/>
            <person name="Mata R."/>
            <person name="Mathew T."/>
            <person name="Ngo R."/>
            <person name="Nguyen L."/>
            <person name="Nguyen N."/>
            <person name="Okwuonu G."/>
            <person name="Ongeri F."/>
            <person name="Pham C."/>
            <person name="Simmons D."/>
            <person name="Wilczek-Boney K."/>
            <person name="Hale W."/>
            <person name="Jakkamsetti A."/>
            <person name="Pham P."/>
            <person name="Ruth R."/>
            <person name="San Lucas F."/>
            <person name="Warren J."/>
            <person name="Zhang J."/>
            <person name="Zhao Z."/>
            <person name="Zhou C."/>
            <person name="Zhu D."/>
            <person name="Lee S."/>
            <person name="Bess C."/>
            <person name="Blankenburg K."/>
            <person name="Forbes L."/>
            <person name="Fu Q."/>
            <person name="Gubbala S."/>
            <person name="Hirani K."/>
            <person name="Jayaseelan J.C."/>
            <person name="Lara F."/>
            <person name="Munidasa M."/>
            <person name="Palculict T."/>
            <person name="Patil S."/>
            <person name="Pu L.-L."/>
            <person name="Saada N."/>
            <person name="Tang L."/>
            <person name="Weissenberger G."/>
            <person name="Zhu Y."/>
            <person name="Hemphill L."/>
            <person name="Shang Y."/>
            <person name="Youmans B."/>
            <person name="Ayvaz T."/>
            <person name="Ross M."/>
            <person name="Santibanez J."/>
            <person name="Aqrawi P."/>
            <person name="Gross S."/>
            <person name="Joshi V."/>
            <person name="Fowler G."/>
            <person name="Nazareth L."/>
            <person name="Reid J."/>
            <person name="Worley K."/>
            <person name="Petrosino J."/>
            <person name="Highlander S."/>
            <person name="Gibbs R."/>
        </authorList>
    </citation>
    <scope>NUCLEOTIDE SEQUENCE [LARGE SCALE GENOMIC DNA]</scope>
    <source>
        <strain evidence="10">DSM 15272</strain>
    </source>
</reference>
<evidence type="ECO:0000259" key="9">
    <source>
        <dbReference type="Pfam" id="PF12821"/>
    </source>
</evidence>
<feature type="transmembrane region" description="Helical" evidence="7">
    <location>
        <begin position="380"/>
        <end position="404"/>
    </location>
</feature>
<keyword evidence="3 7" id="KW-0812">Transmembrane</keyword>